<gene>
    <name evidence="3" type="ORF">ACFQBQ_01780</name>
</gene>
<dbReference type="InterPro" id="IPR050883">
    <property type="entry name" value="PNGase"/>
</dbReference>
<dbReference type="Proteomes" id="UP001596391">
    <property type="component" value="Unassembled WGS sequence"/>
</dbReference>
<dbReference type="Gene3D" id="2.70.98.10">
    <property type="match status" value="1"/>
</dbReference>
<dbReference type="InterPro" id="IPR005887">
    <property type="entry name" value="GH92_a_mannosidase_put"/>
</dbReference>
<keyword evidence="3" id="KW-0378">Hydrolase</keyword>
<comment type="caution">
    <text evidence="3">The sequence shown here is derived from an EMBL/GenBank/DDBJ whole genome shotgun (WGS) entry which is preliminary data.</text>
</comment>
<proteinExistence type="predicted"/>
<dbReference type="InterPro" id="IPR014718">
    <property type="entry name" value="GH-type_carb-bd"/>
</dbReference>
<feature type="domain" description="Glycosyl hydrolase family 92 N-terminal" evidence="2">
    <location>
        <begin position="12"/>
        <end position="235"/>
    </location>
</feature>
<dbReference type="InterPro" id="IPR012939">
    <property type="entry name" value="Glyco_hydro_92"/>
</dbReference>
<evidence type="ECO:0000259" key="1">
    <source>
        <dbReference type="Pfam" id="PF07971"/>
    </source>
</evidence>
<sequence>MGGSEDRYWRPWTHVPGATLPFGMVQLSPDTGTRGWDWCSGYHRSDSSIIGFSHTHLSGTGAADLLDFLVMPGTGRVVLSPGKREHPEEGYRSKFDRSTEQMEPGYYSVVLSKPNVRAEMTATERVGLHRYTFPASQEAWLIVDLSHVNGDSVRSATMVRKGEKGLRGGHQSFSWADARHSYFALELSKTPTNVEFFSEGKLVDSSQRTSGKDLKAVLHFHTEESEQIVVRVAISAVDEEGAEKNLRGEVGAWDAGELPGWDFDGVRAKARAAWAKQLSKIRVDTTNDDHKRVFYTAMYHMAMGPTLFDDVDGRYRGMDNKVHSLHHGQHNYTCFSLWDTFRAAHPMYVFLEPERVPEFCNTLVRMAHESPAGMPVWPLWGRETDCMTGYHSASVISEAIVKGVPGIDVKRAYAAMLKHAQTSNLHGLEYYRSKGYIPADKVDESVSRTFEYCYNDAAIAQVAERLGHTEDAAMLRNRATNYRRYFNKQSQFMQPVMADGSWATPFDPKGMGHFKQYRDFTESNSWQTTFGAQHDPAGLIKLFGSRQAFLAKLDELFNQSSELPPDAPPDIAGMVGQYAHGNEPSHHIAYLYVYGGEAHKTQERVRSLMETMYSPNPDGMAGNEDVGQMSAWFVMSSMGFYSVDPASGNFVVGSPLFDRAVMQLAGGKELVVEARRNGPKDVYVQSFALNDVPQKKLWFSYEDIKHGGKLSFVMGSQPNLQLGAAPEFAPPSLKA</sequence>
<evidence type="ECO:0000259" key="2">
    <source>
        <dbReference type="Pfam" id="PF17678"/>
    </source>
</evidence>
<name>A0ABW1Z468_9BACT</name>
<dbReference type="NCBIfam" id="TIGR01180">
    <property type="entry name" value="aman2_put"/>
    <property type="match status" value="1"/>
</dbReference>
<dbReference type="Gene3D" id="1.20.1610.10">
    <property type="entry name" value="alpha-1,2-mannosidases domains"/>
    <property type="match status" value="1"/>
</dbReference>
<accession>A0ABW1Z468</accession>
<dbReference type="GO" id="GO:0016787">
    <property type="term" value="F:hydrolase activity"/>
    <property type="evidence" value="ECO:0007669"/>
    <property type="project" value="UniProtKB-KW"/>
</dbReference>
<organism evidence="3 4">
    <name type="scientific">Granulicella cerasi</name>
    <dbReference type="NCBI Taxonomy" id="741063"/>
    <lineage>
        <taxon>Bacteria</taxon>
        <taxon>Pseudomonadati</taxon>
        <taxon>Acidobacteriota</taxon>
        <taxon>Terriglobia</taxon>
        <taxon>Terriglobales</taxon>
        <taxon>Acidobacteriaceae</taxon>
        <taxon>Granulicella</taxon>
    </lineage>
</organism>
<dbReference type="Gene3D" id="1.20.1050.60">
    <property type="entry name" value="alpha-1,2-mannosidase"/>
    <property type="match status" value="1"/>
</dbReference>
<dbReference type="SUPFAM" id="SSF48208">
    <property type="entry name" value="Six-hairpin glycosidases"/>
    <property type="match status" value="1"/>
</dbReference>
<dbReference type="EMBL" id="JBHSWI010000001">
    <property type="protein sequence ID" value="MFC6644341.1"/>
    <property type="molecule type" value="Genomic_DNA"/>
</dbReference>
<dbReference type="Gene3D" id="3.30.2080.10">
    <property type="entry name" value="GH92 mannosidase domain"/>
    <property type="match status" value="1"/>
</dbReference>
<reference evidence="4" key="1">
    <citation type="journal article" date="2019" name="Int. J. Syst. Evol. Microbiol.">
        <title>The Global Catalogue of Microorganisms (GCM) 10K type strain sequencing project: providing services to taxonomists for standard genome sequencing and annotation.</title>
        <authorList>
            <consortium name="The Broad Institute Genomics Platform"/>
            <consortium name="The Broad Institute Genome Sequencing Center for Infectious Disease"/>
            <person name="Wu L."/>
            <person name="Ma J."/>
        </authorList>
    </citation>
    <scope>NUCLEOTIDE SEQUENCE [LARGE SCALE GENOMIC DNA]</scope>
    <source>
        <strain evidence="4">CGMCC 1.16026</strain>
    </source>
</reference>
<evidence type="ECO:0000313" key="4">
    <source>
        <dbReference type="Proteomes" id="UP001596391"/>
    </source>
</evidence>
<evidence type="ECO:0000313" key="3">
    <source>
        <dbReference type="EMBL" id="MFC6644341.1"/>
    </source>
</evidence>
<dbReference type="Pfam" id="PF17678">
    <property type="entry name" value="Glyco_hydro_92N"/>
    <property type="match status" value="1"/>
</dbReference>
<dbReference type="InterPro" id="IPR041371">
    <property type="entry name" value="GH92_N"/>
</dbReference>
<protein>
    <submittedName>
        <fullName evidence="3">GH92 family glycosyl hydrolase</fullName>
    </submittedName>
</protein>
<dbReference type="PANTHER" id="PTHR12143:SF39">
    <property type="entry name" value="SECRETED PROTEIN"/>
    <property type="match status" value="1"/>
</dbReference>
<dbReference type="InterPro" id="IPR008928">
    <property type="entry name" value="6-hairpin_glycosidase_sf"/>
</dbReference>
<keyword evidence="4" id="KW-1185">Reference proteome</keyword>
<feature type="domain" description="Glycosyl hydrolase family 92" evidence="1">
    <location>
        <begin position="257"/>
        <end position="716"/>
    </location>
</feature>
<dbReference type="Pfam" id="PF07971">
    <property type="entry name" value="Glyco_hydro_92"/>
    <property type="match status" value="1"/>
</dbReference>
<dbReference type="RefSeq" id="WP_390233619.1">
    <property type="nucleotide sequence ID" value="NZ_JBHSWI010000001.1"/>
</dbReference>
<dbReference type="PANTHER" id="PTHR12143">
    <property type="entry name" value="PEPTIDE N-GLYCANASE PNGASE -RELATED"/>
    <property type="match status" value="1"/>
</dbReference>